<keyword evidence="7 11" id="KW-0012">Acyltransferase</keyword>
<accession>A0A0R1MB68</accession>
<feature type="compositionally biased region" description="Low complexity" evidence="8">
    <location>
        <begin position="443"/>
        <end position="472"/>
    </location>
</feature>
<dbReference type="Gene3D" id="3.40.50.1110">
    <property type="entry name" value="SGNH hydrolase"/>
    <property type="match status" value="1"/>
</dbReference>
<organism evidence="11 12">
    <name type="scientific">Liquorilactobacillus hordei DSM 19519</name>
    <dbReference type="NCBI Taxonomy" id="1423759"/>
    <lineage>
        <taxon>Bacteria</taxon>
        <taxon>Bacillati</taxon>
        <taxon>Bacillota</taxon>
        <taxon>Bacilli</taxon>
        <taxon>Lactobacillales</taxon>
        <taxon>Lactobacillaceae</taxon>
        <taxon>Liquorilactobacillus</taxon>
    </lineage>
</organism>
<evidence type="ECO:0000256" key="9">
    <source>
        <dbReference type="SAM" id="Phobius"/>
    </source>
</evidence>
<dbReference type="CDD" id="cd01840">
    <property type="entry name" value="SGNH_hydrolase_yrhL_like"/>
    <property type="match status" value="1"/>
</dbReference>
<dbReference type="EMBL" id="AZDX01000040">
    <property type="protein sequence ID" value="KRL05324.1"/>
    <property type="molecule type" value="Genomic_DNA"/>
</dbReference>
<dbReference type="SUPFAM" id="SSF52266">
    <property type="entry name" value="SGNH hydrolase"/>
    <property type="match status" value="1"/>
</dbReference>
<feature type="transmembrane region" description="Helical" evidence="9">
    <location>
        <begin position="300"/>
        <end position="319"/>
    </location>
</feature>
<proteinExistence type="predicted"/>
<evidence type="ECO:0000256" key="7">
    <source>
        <dbReference type="ARBA" id="ARBA00023315"/>
    </source>
</evidence>
<dbReference type="InterPro" id="IPR050879">
    <property type="entry name" value="Acyltransferase_3"/>
</dbReference>
<gene>
    <name evidence="11" type="ORF">FC92_GL001456</name>
</gene>
<feature type="transmembrane region" description="Helical" evidence="9">
    <location>
        <begin position="181"/>
        <end position="199"/>
    </location>
</feature>
<comment type="subcellular location">
    <subcellularLocation>
        <location evidence="1">Cell membrane</location>
        <topology evidence="1">Multi-pass membrane protein</topology>
    </subcellularLocation>
</comment>
<feature type="compositionally biased region" description="Basic and acidic residues" evidence="8">
    <location>
        <begin position="431"/>
        <end position="442"/>
    </location>
</feature>
<keyword evidence="12" id="KW-1185">Reference proteome</keyword>
<evidence type="ECO:0000256" key="2">
    <source>
        <dbReference type="ARBA" id="ARBA00022475"/>
    </source>
</evidence>
<evidence type="ECO:0000313" key="12">
    <source>
        <dbReference type="Proteomes" id="UP000051448"/>
    </source>
</evidence>
<evidence type="ECO:0000256" key="5">
    <source>
        <dbReference type="ARBA" id="ARBA00022989"/>
    </source>
</evidence>
<evidence type="ECO:0000256" key="8">
    <source>
        <dbReference type="SAM" id="MobiDB-lite"/>
    </source>
</evidence>
<feature type="transmembrane region" description="Helical" evidence="9">
    <location>
        <begin position="339"/>
        <end position="360"/>
    </location>
</feature>
<feature type="transmembrane region" description="Helical" evidence="9">
    <location>
        <begin position="86"/>
        <end position="105"/>
    </location>
</feature>
<feature type="transmembrane region" description="Helical" evidence="9">
    <location>
        <begin position="157"/>
        <end position="174"/>
    </location>
</feature>
<keyword evidence="3 11" id="KW-0808">Transferase</keyword>
<dbReference type="Proteomes" id="UP000051448">
    <property type="component" value="Unassembled WGS sequence"/>
</dbReference>
<evidence type="ECO:0000256" key="6">
    <source>
        <dbReference type="ARBA" id="ARBA00023136"/>
    </source>
</evidence>
<protein>
    <submittedName>
        <fullName evidence="11">Acyltransferase</fullName>
    </submittedName>
</protein>
<dbReference type="GO" id="GO:0005886">
    <property type="term" value="C:plasma membrane"/>
    <property type="evidence" value="ECO:0007669"/>
    <property type="project" value="UniProtKB-SubCell"/>
</dbReference>
<feature type="transmembrane region" description="Helical" evidence="9">
    <location>
        <begin position="214"/>
        <end position="232"/>
    </location>
</feature>
<feature type="region of interest" description="Disordered" evidence="8">
    <location>
        <begin position="431"/>
        <end position="482"/>
    </location>
</feature>
<dbReference type="InterPro" id="IPR002656">
    <property type="entry name" value="Acyl_transf_3_dom"/>
</dbReference>
<dbReference type="GO" id="GO:0016747">
    <property type="term" value="F:acyltransferase activity, transferring groups other than amino-acyl groups"/>
    <property type="evidence" value="ECO:0007669"/>
    <property type="project" value="InterPro"/>
</dbReference>
<dbReference type="GO" id="GO:0009103">
    <property type="term" value="P:lipopolysaccharide biosynthetic process"/>
    <property type="evidence" value="ECO:0007669"/>
    <property type="project" value="TreeGrafter"/>
</dbReference>
<dbReference type="PANTHER" id="PTHR23028">
    <property type="entry name" value="ACETYLTRANSFERASE"/>
    <property type="match status" value="1"/>
</dbReference>
<feature type="transmembrane region" description="Helical" evidence="9">
    <location>
        <begin position="17"/>
        <end position="38"/>
    </location>
</feature>
<dbReference type="STRING" id="1423759.FC92_GL001456"/>
<keyword evidence="5 9" id="KW-1133">Transmembrane helix</keyword>
<feature type="transmembrane region" description="Helical" evidence="9">
    <location>
        <begin position="270"/>
        <end position="288"/>
    </location>
</feature>
<evidence type="ECO:0000313" key="11">
    <source>
        <dbReference type="EMBL" id="KRL05324.1"/>
    </source>
</evidence>
<evidence type="ECO:0000256" key="1">
    <source>
        <dbReference type="ARBA" id="ARBA00004651"/>
    </source>
</evidence>
<evidence type="ECO:0000256" key="4">
    <source>
        <dbReference type="ARBA" id="ARBA00022692"/>
    </source>
</evidence>
<feature type="transmembrane region" description="Helical" evidence="9">
    <location>
        <begin position="391"/>
        <end position="409"/>
    </location>
</feature>
<keyword evidence="4 9" id="KW-0812">Transmembrane</keyword>
<comment type="caution">
    <text evidence="11">The sequence shown here is derived from an EMBL/GenBank/DDBJ whole genome shotgun (WGS) entry which is preliminary data.</text>
</comment>
<dbReference type="PANTHER" id="PTHR23028:SF53">
    <property type="entry name" value="ACYL_TRANSF_3 DOMAIN-CONTAINING PROTEIN"/>
    <property type="match status" value="1"/>
</dbReference>
<dbReference type="InterPro" id="IPR036514">
    <property type="entry name" value="SGNH_hydro_sf"/>
</dbReference>
<sequence>MYFGVGKMNTSSKKRRYITGFDGIRAIAVIGVILYHLVPYDVQGGFLGVPIFFVLSGYLITDILNEEIQKNGKVNLFSFYKKRMKRLYPGLVTMIVATSAYITLFQRSLLTGIRNVIIGNLIYVYNWVQVKQGQSYFDRFGAVQSPFTHLWSLSIEGQFYLFWPIILTVLWVILRKKQPIFDVIFIVAFFSALAMALLYKDGQDSSRIYFGTDTRMFSILLGTSLAVIWPSKGLKNNLQKKSRIILDCIGIASLIIIILMFFSMSGESDLTYHGGMFFFSLISMLLIATVAHPGADMNKLLTNPIFTWLGKRSYGIYLYQYPVMIFYESHISNMAAHPWIHFFIEICLILIISHLSYCYIELPLQHFDYSRTREVIAELLKRKSRYGWRRLWIVGAIILIALTMTGAVFQPKLQSNQEDKQLENVIKKNQKEVTKSNKKLQDKGAQNSGSTSSSQESASNSTSSSQAKSSSQPVELTPQQQQQAATMRITAIGDSVLADGSVKLKSIFQQMYIDAKVGRQPRDAIGILNELAQKGQLDNTVLLSLGTNGPFNDEELYQIMGAIGNRRVYWINTHVPTRRWQGQVNDSLNAATKTYSNLHVIDWYDYSNNHTNWFYDDNVHPNEYGLNYYSNFIAKEVLEEK</sequence>
<feature type="transmembrane region" description="Helical" evidence="9">
    <location>
        <begin position="44"/>
        <end position="65"/>
    </location>
</feature>
<name>A0A0R1MB68_9LACO</name>
<evidence type="ECO:0000256" key="3">
    <source>
        <dbReference type="ARBA" id="ARBA00022679"/>
    </source>
</evidence>
<dbReference type="AlphaFoldDB" id="A0A0R1MB68"/>
<evidence type="ECO:0000259" key="10">
    <source>
        <dbReference type="Pfam" id="PF01757"/>
    </source>
</evidence>
<dbReference type="Pfam" id="PF01757">
    <property type="entry name" value="Acyl_transf_3"/>
    <property type="match status" value="1"/>
</dbReference>
<keyword evidence="2" id="KW-1003">Cell membrane</keyword>
<dbReference type="PATRIC" id="fig|1423759.3.peg.1525"/>
<keyword evidence="6 9" id="KW-0472">Membrane</keyword>
<feature type="transmembrane region" description="Helical" evidence="9">
    <location>
        <begin position="244"/>
        <end position="264"/>
    </location>
</feature>
<reference evidence="11 12" key="1">
    <citation type="journal article" date="2015" name="Genome Announc.">
        <title>Expanding the biotechnology potential of lactobacilli through comparative genomics of 213 strains and associated genera.</title>
        <authorList>
            <person name="Sun Z."/>
            <person name="Harris H.M."/>
            <person name="McCann A."/>
            <person name="Guo C."/>
            <person name="Argimon S."/>
            <person name="Zhang W."/>
            <person name="Yang X."/>
            <person name="Jeffery I.B."/>
            <person name="Cooney J.C."/>
            <person name="Kagawa T.F."/>
            <person name="Liu W."/>
            <person name="Song Y."/>
            <person name="Salvetti E."/>
            <person name="Wrobel A."/>
            <person name="Rasinkangas P."/>
            <person name="Parkhill J."/>
            <person name="Rea M.C."/>
            <person name="O'Sullivan O."/>
            <person name="Ritari J."/>
            <person name="Douillard F.P."/>
            <person name="Paul Ross R."/>
            <person name="Yang R."/>
            <person name="Briner A.E."/>
            <person name="Felis G.E."/>
            <person name="de Vos W.M."/>
            <person name="Barrangou R."/>
            <person name="Klaenhammer T.R."/>
            <person name="Caufield P.W."/>
            <person name="Cui Y."/>
            <person name="Zhang H."/>
            <person name="O'Toole P.W."/>
        </authorList>
    </citation>
    <scope>NUCLEOTIDE SEQUENCE [LARGE SCALE GENOMIC DNA]</scope>
    <source>
        <strain evidence="11 12">DSM 19519</strain>
    </source>
</reference>
<feature type="domain" description="Acyltransferase 3" evidence="10">
    <location>
        <begin position="19"/>
        <end position="354"/>
    </location>
</feature>